<sequence>MSKLTPFDDLLKQYHALAHHHDPILRDRLFDAQSWLKARMIHTHSDLFEQPQYRLMTDYFLNRLYGGPDFDPLAAQIERLLKYAHKVEKLVPDNAIKTGMQSISLAILALELDEQIALQLLKDYPVDTPITDEMMRQTLIQLDQKAQRLHQLALLDDLGKALDKYMRSFVMYTAFKMAKGPVMKHNFELMYHFIDEGFRAMKPMKSAEAFIKAFTHKEREIVEKVHAGHPDPFY</sequence>
<evidence type="ECO:0000313" key="3">
    <source>
        <dbReference type="Proteomes" id="UP000185674"/>
    </source>
</evidence>
<name>A0A1P8ELZ9_9GAMM</name>
<organism evidence="2 3">
    <name type="scientific">Acinetobacter soli</name>
    <dbReference type="NCBI Taxonomy" id="487316"/>
    <lineage>
        <taxon>Bacteria</taxon>
        <taxon>Pseudomonadati</taxon>
        <taxon>Pseudomonadota</taxon>
        <taxon>Gammaproteobacteria</taxon>
        <taxon>Moraxellales</taxon>
        <taxon>Moraxellaceae</taxon>
        <taxon>Acinetobacter</taxon>
    </lineage>
</organism>
<dbReference type="eggNOG" id="ENOG503182N">
    <property type="taxonomic scope" value="Bacteria"/>
</dbReference>
<dbReference type="EMBL" id="CP016896">
    <property type="protein sequence ID" value="APV37233.1"/>
    <property type="molecule type" value="Genomic_DNA"/>
</dbReference>
<protein>
    <recommendedName>
        <fullName evidence="1">DUF8198 domain-containing protein</fullName>
    </recommendedName>
</protein>
<dbReference type="RefSeq" id="WP_076033413.1">
    <property type="nucleotide sequence ID" value="NZ_CP016896.1"/>
</dbReference>
<accession>A0A1P8ELZ9</accession>
<gene>
    <name evidence="2" type="ORF">BEN76_14995</name>
</gene>
<evidence type="ECO:0000259" key="1">
    <source>
        <dbReference type="Pfam" id="PF26621"/>
    </source>
</evidence>
<evidence type="ECO:0000313" key="2">
    <source>
        <dbReference type="EMBL" id="APV37233.1"/>
    </source>
</evidence>
<dbReference type="KEGG" id="asol:BEN76_14995"/>
<dbReference type="AlphaFoldDB" id="A0A1P8ELZ9"/>
<reference evidence="2 3" key="1">
    <citation type="submission" date="2016-08" db="EMBL/GenBank/DDBJ databases">
        <title>Complete genome sequence of Acinetobacter baylyi strain GFJ2.</title>
        <authorList>
            <person name="Tabata M."/>
            <person name="Kuboki S."/>
            <person name="Gibu N."/>
            <person name="Kinouchi Y."/>
            <person name="Vangnai A."/>
            <person name="Kasai D."/>
            <person name="Fukuda M."/>
        </authorList>
    </citation>
    <scope>NUCLEOTIDE SEQUENCE [LARGE SCALE GENOMIC DNA]</scope>
    <source>
        <strain evidence="2 3">GFJ2</strain>
    </source>
</reference>
<dbReference type="Pfam" id="PF26621">
    <property type="entry name" value="DUF8198"/>
    <property type="match status" value="1"/>
</dbReference>
<dbReference type="InterPro" id="IPR058511">
    <property type="entry name" value="DUF8198"/>
</dbReference>
<dbReference type="STRING" id="487316.BEN76_14995"/>
<dbReference type="NCBIfam" id="NF047641">
    <property type="entry name" value="FFLEE_fam"/>
    <property type="match status" value="1"/>
</dbReference>
<proteinExistence type="predicted"/>
<dbReference type="Proteomes" id="UP000185674">
    <property type="component" value="Chromosome"/>
</dbReference>
<feature type="domain" description="DUF8198" evidence="1">
    <location>
        <begin position="19"/>
        <end position="232"/>
    </location>
</feature>
<dbReference type="InterPro" id="IPR058063">
    <property type="entry name" value="FFLEE_fam"/>
</dbReference>